<gene>
    <name evidence="1" type="ORF">HNP48_005756</name>
</gene>
<name>A0A7X0UCI1_9BURK</name>
<dbReference type="AlphaFoldDB" id="A0A7X0UCI1"/>
<organism evidence="1 2">
    <name type="scientific">Acidovorax soli</name>
    <dbReference type="NCBI Taxonomy" id="592050"/>
    <lineage>
        <taxon>Bacteria</taxon>
        <taxon>Pseudomonadati</taxon>
        <taxon>Pseudomonadota</taxon>
        <taxon>Betaproteobacteria</taxon>
        <taxon>Burkholderiales</taxon>
        <taxon>Comamonadaceae</taxon>
        <taxon>Acidovorax</taxon>
    </lineage>
</organism>
<dbReference type="EMBL" id="JACHLK010000016">
    <property type="protein sequence ID" value="MBB6563039.1"/>
    <property type="molecule type" value="Genomic_DNA"/>
</dbReference>
<sequence length="200" mass="21580">MTSFDRLRPLLAPWGRLKAQPASDWQGPFALPAVVEAFYREVGPWGEVYHASVGPVGLTINAGGNPVDVPPLHKLWARQDGYAWSRNPDNPIAGWPAHWLVVAQEGANPFILDRNDGSVWFDLAGGGNYDDPSRFADDLPTALGAIATVANALAALGDDALDDTYELKPESRAQVARALAAFIGSAASAEGMLKAWRWYL</sequence>
<keyword evidence="2" id="KW-1185">Reference proteome</keyword>
<comment type="caution">
    <text evidence="1">The sequence shown here is derived from an EMBL/GenBank/DDBJ whole genome shotgun (WGS) entry which is preliminary data.</text>
</comment>
<dbReference type="Proteomes" id="UP000575083">
    <property type="component" value="Unassembled WGS sequence"/>
</dbReference>
<dbReference type="RefSeq" id="WP_184863648.1">
    <property type="nucleotide sequence ID" value="NZ_JACHLK010000016.1"/>
</dbReference>
<evidence type="ECO:0000313" key="1">
    <source>
        <dbReference type="EMBL" id="MBB6563039.1"/>
    </source>
</evidence>
<reference evidence="1 2" key="1">
    <citation type="submission" date="2020-08" db="EMBL/GenBank/DDBJ databases">
        <title>Functional genomics of gut bacteria from endangered species of beetles.</title>
        <authorList>
            <person name="Carlos-Shanley C."/>
        </authorList>
    </citation>
    <scope>NUCLEOTIDE SEQUENCE [LARGE SCALE GENOMIC DNA]</scope>
    <source>
        <strain evidence="1 2">S00198</strain>
    </source>
</reference>
<evidence type="ECO:0000313" key="2">
    <source>
        <dbReference type="Proteomes" id="UP000575083"/>
    </source>
</evidence>
<proteinExistence type="predicted"/>
<protein>
    <recommendedName>
        <fullName evidence="3">SUKH-4 immunity protein</fullName>
    </recommendedName>
</protein>
<evidence type="ECO:0008006" key="3">
    <source>
        <dbReference type="Google" id="ProtNLM"/>
    </source>
</evidence>
<accession>A0A7X0UCI1</accession>